<evidence type="ECO:0008006" key="3">
    <source>
        <dbReference type="Google" id="ProtNLM"/>
    </source>
</evidence>
<keyword evidence="2" id="KW-1185">Reference proteome</keyword>
<organism evidence="1 2">
    <name type="scientific">Triangularia verruculosa</name>
    <dbReference type="NCBI Taxonomy" id="2587418"/>
    <lineage>
        <taxon>Eukaryota</taxon>
        <taxon>Fungi</taxon>
        <taxon>Dikarya</taxon>
        <taxon>Ascomycota</taxon>
        <taxon>Pezizomycotina</taxon>
        <taxon>Sordariomycetes</taxon>
        <taxon>Sordariomycetidae</taxon>
        <taxon>Sordariales</taxon>
        <taxon>Podosporaceae</taxon>
        <taxon>Triangularia</taxon>
    </lineage>
</organism>
<dbReference type="InterPro" id="IPR009959">
    <property type="entry name" value="Cyclase_SnoaL-like"/>
</dbReference>
<dbReference type="Pfam" id="PF07366">
    <property type="entry name" value="SnoaL"/>
    <property type="match status" value="1"/>
</dbReference>
<dbReference type="InterPro" id="IPR032710">
    <property type="entry name" value="NTF2-like_dom_sf"/>
</dbReference>
<dbReference type="Proteomes" id="UP001303160">
    <property type="component" value="Unassembled WGS sequence"/>
</dbReference>
<dbReference type="AlphaFoldDB" id="A0AAN6XL32"/>
<sequence length="404" mass="45240">MVIQVESYPLLRIQTPLSRRGTGPGLIIVSGRNVQDSLAEDAVTQTLDPQPRKKWAEEGYTVADLRLDDVLSPHRRWEIKEQLVKALEKLGQVKECQGEAIGLIAFHEEFISPYLIKALQDVPQIKAAVFYGWSPSEAPPVPVLAHLPGNVGPKSDVPGVTIHTYPSAKDGCFALPAHASFSASAAAVSHTRSLSFLKPIMKGPYFDLEAIWDEHTRFEFEDRSVEETMKTMVDEPYVNHVPTLTGGIGRADLTRFYRDHFIFSNPDDAKLELVSRTVGIDRVVDEFLFECTHNNRTIDWLIPGIPPTGRKLSVPMTSIVNIRGDKLYHEHIAWDQGTVLRQLGLLPEYLPFPYPLPGSQMLGDGTRWEYRVPVAGLETSQKLADERSCASNEMLEYQVRRVSG</sequence>
<evidence type="ECO:0000313" key="1">
    <source>
        <dbReference type="EMBL" id="KAK4202333.1"/>
    </source>
</evidence>
<dbReference type="GO" id="GO:0030638">
    <property type="term" value="P:polyketide metabolic process"/>
    <property type="evidence" value="ECO:0007669"/>
    <property type="project" value="InterPro"/>
</dbReference>
<dbReference type="SUPFAM" id="SSF54427">
    <property type="entry name" value="NTF2-like"/>
    <property type="match status" value="1"/>
</dbReference>
<protein>
    <recommendedName>
        <fullName evidence="3">Carboxymethylenebutenolidase</fullName>
    </recommendedName>
</protein>
<reference evidence="1" key="1">
    <citation type="journal article" date="2023" name="Mol. Phylogenet. Evol.">
        <title>Genome-scale phylogeny and comparative genomics of the fungal order Sordariales.</title>
        <authorList>
            <person name="Hensen N."/>
            <person name="Bonometti L."/>
            <person name="Westerberg I."/>
            <person name="Brannstrom I.O."/>
            <person name="Guillou S."/>
            <person name="Cros-Aarteil S."/>
            <person name="Calhoun S."/>
            <person name="Haridas S."/>
            <person name="Kuo A."/>
            <person name="Mondo S."/>
            <person name="Pangilinan J."/>
            <person name="Riley R."/>
            <person name="LaButti K."/>
            <person name="Andreopoulos B."/>
            <person name="Lipzen A."/>
            <person name="Chen C."/>
            <person name="Yan M."/>
            <person name="Daum C."/>
            <person name="Ng V."/>
            <person name="Clum A."/>
            <person name="Steindorff A."/>
            <person name="Ohm R.A."/>
            <person name="Martin F."/>
            <person name="Silar P."/>
            <person name="Natvig D.O."/>
            <person name="Lalanne C."/>
            <person name="Gautier V."/>
            <person name="Ament-Velasquez S.L."/>
            <person name="Kruys A."/>
            <person name="Hutchinson M.I."/>
            <person name="Powell A.J."/>
            <person name="Barry K."/>
            <person name="Miller A.N."/>
            <person name="Grigoriev I.V."/>
            <person name="Debuchy R."/>
            <person name="Gladieux P."/>
            <person name="Hiltunen Thoren M."/>
            <person name="Johannesson H."/>
        </authorList>
    </citation>
    <scope>NUCLEOTIDE SEQUENCE</scope>
    <source>
        <strain evidence="1">CBS 315.58</strain>
    </source>
</reference>
<accession>A0AAN6XL32</accession>
<comment type="caution">
    <text evidence="1">The sequence shown here is derived from an EMBL/GenBank/DDBJ whole genome shotgun (WGS) entry which is preliminary data.</text>
</comment>
<proteinExistence type="predicted"/>
<evidence type="ECO:0000313" key="2">
    <source>
        <dbReference type="Proteomes" id="UP001303160"/>
    </source>
</evidence>
<name>A0AAN6XL32_9PEZI</name>
<gene>
    <name evidence="1" type="ORF">QBC40DRAFT_276575</name>
</gene>
<dbReference type="PANTHER" id="PTHR38436">
    <property type="entry name" value="POLYKETIDE CYCLASE SNOAL-LIKE DOMAIN"/>
    <property type="match status" value="1"/>
</dbReference>
<reference evidence="1" key="2">
    <citation type="submission" date="2023-05" db="EMBL/GenBank/DDBJ databases">
        <authorList>
            <consortium name="Lawrence Berkeley National Laboratory"/>
            <person name="Steindorff A."/>
            <person name="Hensen N."/>
            <person name="Bonometti L."/>
            <person name="Westerberg I."/>
            <person name="Brannstrom I.O."/>
            <person name="Guillou S."/>
            <person name="Cros-Aarteil S."/>
            <person name="Calhoun S."/>
            <person name="Haridas S."/>
            <person name="Kuo A."/>
            <person name="Mondo S."/>
            <person name="Pangilinan J."/>
            <person name="Riley R."/>
            <person name="Labutti K."/>
            <person name="Andreopoulos B."/>
            <person name="Lipzen A."/>
            <person name="Chen C."/>
            <person name="Yanf M."/>
            <person name="Daum C."/>
            <person name="Ng V."/>
            <person name="Clum A."/>
            <person name="Ohm R."/>
            <person name="Martin F."/>
            <person name="Silar P."/>
            <person name="Natvig D."/>
            <person name="Lalanne C."/>
            <person name="Gautier V."/>
            <person name="Ament-Velasquez S.L."/>
            <person name="Kruys A."/>
            <person name="Hutchinson M.I."/>
            <person name="Powell A.J."/>
            <person name="Barry K."/>
            <person name="Miller A.N."/>
            <person name="Grigoriev I.V."/>
            <person name="Debuchy R."/>
            <person name="Gladieux P."/>
            <person name="Thoren M.H."/>
            <person name="Johannesson H."/>
        </authorList>
    </citation>
    <scope>NUCLEOTIDE SEQUENCE</scope>
    <source>
        <strain evidence="1">CBS 315.58</strain>
    </source>
</reference>
<dbReference type="PANTHER" id="PTHR38436:SF3">
    <property type="entry name" value="CARBOXYMETHYLENEBUTENOLIDASE-RELATED"/>
    <property type="match status" value="1"/>
</dbReference>
<dbReference type="EMBL" id="MU863898">
    <property type="protein sequence ID" value="KAK4202333.1"/>
    <property type="molecule type" value="Genomic_DNA"/>
</dbReference>
<dbReference type="Gene3D" id="3.10.450.50">
    <property type="match status" value="1"/>
</dbReference>